<keyword evidence="1" id="KW-0812">Transmembrane</keyword>
<name>A0A7M2SVB3_9ACTN</name>
<gene>
    <name evidence="2" type="ORF">IM697_18445</name>
</gene>
<proteinExistence type="predicted"/>
<organism evidence="2 3">
    <name type="scientific">Streptomyces ferrugineus</name>
    <dbReference type="NCBI Taxonomy" id="1413221"/>
    <lineage>
        <taxon>Bacteria</taxon>
        <taxon>Bacillati</taxon>
        <taxon>Actinomycetota</taxon>
        <taxon>Actinomycetes</taxon>
        <taxon>Kitasatosporales</taxon>
        <taxon>Streptomycetaceae</taxon>
        <taxon>Streptomyces</taxon>
    </lineage>
</organism>
<feature type="transmembrane region" description="Helical" evidence="1">
    <location>
        <begin position="79"/>
        <end position="104"/>
    </location>
</feature>
<dbReference type="EMBL" id="CP063373">
    <property type="protein sequence ID" value="QOV40202.1"/>
    <property type="molecule type" value="Genomic_DNA"/>
</dbReference>
<dbReference type="AlphaFoldDB" id="A0A7M2SVB3"/>
<keyword evidence="3" id="KW-1185">Reference proteome</keyword>
<evidence type="ECO:0000256" key="1">
    <source>
        <dbReference type="SAM" id="Phobius"/>
    </source>
</evidence>
<keyword evidence="1" id="KW-0472">Membrane</keyword>
<feature type="transmembrane region" description="Helical" evidence="1">
    <location>
        <begin position="124"/>
        <end position="143"/>
    </location>
</feature>
<dbReference type="KEGG" id="sfeu:IM697_18445"/>
<dbReference type="Proteomes" id="UP000594205">
    <property type="component" value="Chromosome"/>
</dbReference>
<evidence type="ECO:0000313" key="3">
    <source>
        <dbReference type="Proteomes" id="UP000594205"/>
    </source>
</evidence>
<dbReference type="RefSeq" id="WP_194048789.1">
    <property type="nucleotide sequence ID" value="NZ_CP063373.1"/>
</dbReference>
<protein>
    <submittedName>
        <fullName evidence="2">Uncharacterized protein</fullName>
    </submittedName>
</protein>
<sequence length="194" mass="22353">MKRRRQCPARPKWYIGDRWQCQRLAEHDGPHQASYSKKSRAHLSWRDGDDRFDYETLPGTVRYRLPFWTADRIVRSIEWAAYAVITFTLWRCWSLSAAAGFLVAELLLSVRRSHFLDFGRFILGVWRVPPTAPAPILGIGWVLHGKDRAGPKAGLDLVIGRVAMGAFTLMPRKEWAEYKRNKAERRAREAGATS</sequence>
<accession>A0A7M2SVB3</accession>
<evidence type="ECO:0000313" key="2">
    <source>
        <dbReference type="EMBL" id="QOV40202.1"/>
    </source>
</evidence>
<keyword evidence="1" id="KW-1133">Transmembrane helix</keyword>
<reference evidence="2 3" key="1">
    <citation type="submission" date="2020-10" db="EMBL/GenBank/DDBJ databases">
        <title>Streptomyces ferrugineus complate genome analysis.</title>
        <authorList>
            <person name="Anwar N."/>
        </authorList>
    </citation>
    <scope>NUCLEOTIDE SEQUENCE [LARGE SCALE GENOMIC DNA]</scope>
    <source>
        <strain evidence="2 3">CCTCC AA2014009</strain>
    </source>
</reference>